<evidence type="ECO:0000259" key="2">
    <source>
        <dbReference type="Pfam" id="PF14675"/>
    </source>
</evidence>
<dbReference type="PANTHER" id="PTHR21818">
    <property type="entry name" value="BC025462 PROTEIN"/>
    <property type="match status" value="1"/>
</dbReference>
<feature type="domain" description="FANCI solenoid 4" evidence="4">
    <location>
        <begin position="1138"/>
        <end position="1375"/>
    </location>
</feature>
<proteinExistence type="predicted"/>
<dbReference type="InterPro" id="IPR029314">
    <property type="entry name" value="FANCI_S4"/>
</dbReference>
<evidence type="ECO:0000259" key="5">
    <source>
        <dbReference type="Pfam" id="PF14679"/>
    </source>
</evidence>
<dbReference type="Pfam" id="PF14675">
    <property type="entry name" value="FANCI_S1"/>
    <property type="match status" value="1"/>
</dbReference>
<dbReference type="Pfam" id="PF14676">
    <property type="entry name" value="FANCI_S2"/>
    <property type="match status" value="1"/>
</dbReference>
<dbReference type="Pfam" id="PF14680">
    <property type="entry name" value="FANCI_HD2"/>
    <property type="match status" value="1"/>
</dbReference>
<accession>A0A9D4ZN88</accession>
<feature type="compositionally biased region" description="Acidic residues" evidence="1">
    <location>
        <begin position="1393"/>
        <end position="1403"/>
    </location>
</feature>
<evidence type="ECO:0000313" key="8">
    <source>
        <dbReference type="Proteomes" id="UP000886520"/>
    </source>
</evidence>
<dbReference type="Pfam" id="PF14679">
    <property type="entry name" value="FANCI_HD1"/>
    <property type="match status" value="1"/>
</dbReference>
<dbReference type="InterPro" id="IPR029310">
    <property type="entry name" value="FANCI_HD1"/>
</dbReference>
<dbReference type="InterPro" id="IPR029315">
    <property type="entry name" value="FANCI_S2"/>
</dbReference>
<dbReference type="PANTHER" id="PTHR21818:SF0">
    <property type="entry name" value="FANCONI ANEMIA GROUP I PROTEIN"/>
    <property type="match status" value="1"/>
</dbReference>
<feature type="domain" description="FANCI helical" evidence="6">
    <location>
        <begin position="585"/>
        <end position="822"/>
    </location>
</feature>
<dbReference type="GO" id="GO:0070182">
    <property type="term" value="F:DNA polymerase binding"/>
    <property type="evidence" value="ECO:0007669"/>
    <property type="project" value="TreeGrafter"/>
</dbReference>
<feature type="domain" description="FANCI solenoid 1" evidence="2">
    <location>
        <begin position="83"/>
        <end position="309"/>
    </location>
</feature>
<dbReference type="InterPro" id="IPR029308">
    <property type="entry name" value="FANCI_S1"/>
</dbReference>
<feature type="domain" description="FANCI solenoid 2" evidence="3">
    <location>
        <begin position="407"/>
        <end position="563"/>
    </location>
</feature>
<evidence type="ECO:0000259" key="3">
    <source>
        <dbReference type="Pfam" id="PF14676"/>
    </source>
</evidence>
<gene>
    <name evidence="7" type="ORF">GOP47_0001621</name>
</gene>
<comment type="caution">
    <text evidence="7">The sequence shown here is derived from an EMBL/GenBank/DDBJ whole genome shotgun (WGS) entry which is preliminary data.</text>
</comment>
<dbReference type="Proteomes" id="UP000886520">
    <property type="component" value="Chromosome 2"/>
</dbReference>
<feature type="domain" description="FANCI helical" evidence="5">
    <location>
        <begin position="314"/>
        <end position="393"/>
    </location>
</feature>
<dbReference type="InterPro" id="IPR029312">
    <property type="entry name" value="FANCI_HD2"/>
</dbReference>
<dbReference type="OrthoDB" id="195089at2759"/>
<dbReference type="GO" id="GO:0006281">
    <property type="term" value="P:DNA repair"/>
    <property type="evidence" value="ECO:0007669"/>
    <property type="project" value="InterPro"/>
</dbReference>
<feature type="region of interest" description="Disordered" evidence="1">
    <location>
        <begin position="1380"/>
        <end position="1466"/>
    </location>
</feature>
<evidence type="ECO:0008006" key="9">
    <source>
        <dbReference type="Google" id="ProtNLM"/>
    </source>
</evidence>
<keyword evidence="8" id="KW-1185">Reference proteome</keyword>
<name>A0A9D4ZN88_ADICA</name>
<protein>
    <recommendedName>
        <fullName evidence="9">Fanconi anemia group I protein</fullName>
    </recommendedName>
</protein>
<evidence type="ECO:0000259" key="6">
    <source>
        <dbReference type="Pfam" id="PF14680"/>
    </source>
</evidence>
<dbReference type="Pfam" id="PF14678">
    <property type="entry name" value="FANCI_S4"/>
    <property type="match status" value="1"/>
</dbReference>
<evidence type="ECO:0000313" key="7">
    <source>
        <dbReference type="EMBL" id="KAI5081878.1"/>
    </source>
</evidence>
<sequence length="1490" mass="167140">MAFDDEIVEESKAMAYSQGTGLNQRLIDMVLSKPDHLLLQALESRSRKPAAGQALLEYSRALFVLLGPSARRSDSSRSAALLLRLVIKLLNLVQDVRVSADRKFTECLEFALQELDALPRKSLPHIVESILHQMERPNFAFGSDADDAQTLLLLPRCLSLIAASSQHVEVPGSDENVTSDLAGSEYLNRALKRMLSLTPWSKPALLKITSMLREMPLSESYLLEFLNAIFTQMQNVEPIEYPAIVYQLLLLASKGSMRNILLGILAFFSHSFSVSSEVSKSKGPGKKSSAESCRQVEGTILLHINFAVKQNPALGQEILNLVRSRCFPLTSFIFSVFLSLARIQRFEEIAMNLLKAAATKAYQDWKLSRYSSSLPSGLKKQCLEDVTTLEQAIMKTVQNTAFGWDHVIPSLVNFGFTMIETAAEASLCDHAAKSSQLPSCKDLGAKILRTTFEVHELARDEIIEQSKCRIIGLKPEQSLPIIRMVGQLVQDYPRIMLEHVSRLKECLDYYAFLHPTSASSLFGSIGPLFQLSSDLQGYAVLVLRKAMFGKEATARINALQGLVNLLIAERASKAQNDLDSLLNSSNEASCSQQEHSYFRKTPSLLHELKGLLRRCLSQQAKIRELLYKGLIKLVLVDPTAADIAFNLLWPHFCRYYKFAENSNILLDLGGCLRIQSNSVLVEEPLDHLIFSIHNLLTLQPQEEEGHNTFSEPVFDFSLSQDLEVGRMPAASSLRDAFLNVRKKFIHGSLSDLSMDKSQDFSAETLEGRINLEKAHMYLGIYEILVDSIVSELAKHPSGSSKGEAEKDLLCCISMYYTLEETVQKHASSPGNRLRPLESSISASLSVKLQSGFMQNFETKMPFLSAANSLYLLQYAQNSEGLEISRNTHVPTSQRNDQESVQKDIMGYRYRIALLATRTCLRRVKGAASASVAQCEDPWELKELGGDWKILGKPILEALSAAVTTSSGVFSWSVERKERVKQGRGKKPTEEGREGLVLMLVKCLDEIWRLAQRKNCIIEVFGQASTNHQEKDLMEENEGGCNNLTEATSEQMFSQELLSKKIQPLLEQLLRRSQFREFEVLSGITLGLGSRLHSLQMKAFGLWAEANCKTLKLTFNGAVKALMKIAVCLLPPPDDLVLAHALSQELLKVIGTDEQEPIEISGTYHVINASTKNCIAGSLLQHVESILTNADWLISKLKLPPSAKSDLSTDLLTQPHFEVSRMESEVALHKRLEILVLVLSNFVQMNLTGAVAEQFLRVSVRLYKCLAATTKLCIAPKGYKQTVPSDKFQMLAEVTCKKLTAPLYNFMAVMQRDQQENCQTKGAVNKIKREVRTIPNLVFHVEDYERYLIQLSRLTKVNFLRHAKRSTARDFKILDNGKKCKQPAANENMREEAAEPDAAAEDSEREGSREEQESEEEQNGSQGDVNVQDEDEEEEAPSIRFRRPMEKRGRKTVVRDSDDEAEGNKRQHVDLWLLMWVEYEEVLQVEEFYGS</sequence>
<evidence type="ECO:0000259" key="4">
    <source>
        <dbReference type="Pfam" id="PF14678"/>
    </source>
</evidence>
<dbReference type="EMBL" id="JABFUD020000003">
    <property type="protein sequence ID" value="KAI5081878.1"/>
    <property type="molecule type" value="Genomic_DNA"/>
</dbReference>
<reference evidence="7" key="1">
    <citation type="submission" date="2021-01" db="EMBL/GenBank/DDBJ databases">
        <title>Adiantum capillus-veneris genome.</title>
        <authorList>
            <person name="Fang Y."/>
            <person name="Liao Q."/>
        </authorList>
    </citation>
    <scope>NUCLEOTIDE SEQUENCE</scope>
    <source>
        <strain evidence="7">H3</strain>
        <tissue evidence="7">Leaf</tissue>
    </source>
</reference>
<feature type="compositionally biased region" description="Acidic residues" evidence="1">
    <location>
        <begin position="1426"/>
        <end position="1435"/>
    </location>
</feature>
<dbReference type="InterPro" id="IPR026171">
    <property type="entry name" value="FANCI"/>
</dbReference>
<organism evidence="7 8">
    <name type="scientific">Adiantum capillus-veneris</name>
    <name type="common">Maidenhair fern</name>
    <dbReference type="NCBI Taxonomy" id="13818"/>
    <lineage>
        <taxon>Eukaryota</taxon>
        <taxon>Viridiplantae</taxon>
        <taxon>Streptophyta</taxon>
        <taxon>Embryophyta</taxon>
        <taxon>Tracheophyta</taxon>
        <taxon>Polypodiopsida</taxon>
        <taxon>Polypodiidae</taxon>
        <taxon>Polypodiales</taxon>
        <taxon>Pteridineae</taxon>
        <taxon>Pteridaceae</taxon>
        <taxon>Vittarioideae</taxon>
        <taxon>Adiantum</taxon>
    </lineage>
</organism>
<evidence type="ECO:0000256" key="1">
    <source>
        <dbReference type="SAM" id="MobiDB-lite"/>
    </source>
</evidence>